<reference evidence="2" key="1">
    <citation type="journal article" date="2019" name="Int. J. Syst. Evol. Microbiol.">
        <title>The Global Catalogue of Microorganisms (GCM) 10K type strain sequencing project: providing services to taxonomists for standard genome sequencing and annotation.</title>
        <authorList>
            <consortium name="The Broad Institute Genomics Platform"/>
            <consortium name="The Broad Institute Genome Sequencing Center for Infectious Disease"/>
            <person name="Wu L."/>
            <person name="Ma J."/>
        </authorList>
    </citation>
    <scope>NUCLEOTIDE SEQUENCE [LARGE SCALE GENOMIC DNA]</scope>
    <source>
        <strain evidence="2">JCM 6924</strain>
    </source>
</reference>
<dbReference type="EMBL" id="BAAATM010000030">
    <property type="protein sequence ID" value="GAA2561949.1"/>
    <property type="molecule type" value="Genomic_DNA"/>
</dbReference>
<evidence type="ECO:0000313" key="2">
    <source>
        <dbReference type="Proteomes" id="UP001501095"/>
    </source>
</evidence>
<accession>A0ABP6BEU6</accession>
<comment type="caution">
    <text evidence="1">The sequence shown here is derived from an EMBL/GenBank/DDBJ whole genome shotgun (WGS) entry which is preliminary data.</text>
</comment>
<name>A0ABP6BEU6_9ACTN</name>
<evidence type="ECO:0000313" key="1">
    <source>
        <dbReference type="EMBL" id="GAA2561949.1"/>
    </source>
</evidence>
<sequence length="79" mass="8412">MFLAIGGLTGWGTPPRLGRRGAVVSGPRIRKASDTSAYASPRRCLVADLSHIRRKDVAYATVLSVEHVPARPAGSRSGR</sequence>
<proteinExistence type="predicted"/>
<keyword evidence="2" id="KW-1185">Reference proteome</keyword>
<organism evidence="1 2">
    <name type="scientific">Streptomyces levis</name>
    <dbReference type="NCBI Taxonomy" id="285566"/>
    <lineage>
        <taxon>Bacteria</taxon>
        <taxon>Bacillati</taxon>
        <taxon>Actinomycetota</taxon>
        <taxon>Actinomycetes</taxon>
        <taxon>Kitasatosporales</taxon>
        <taxon>Streptomycetaceae</taxon>
        <taxon>Streptomyces</taxon>
    </lineage>
</organism>
<gene>
    <name evidence="1" type="ORF">GCM10010423_75940</name>
</gene>
<dbReference type="Proteomes" id="UP001501095">
    <property type="component" value="Unassembled WGS sequence"/>
</dbReference>
<protein>
    <submittedName>
        <fullName evidence="1">Uncharacterized protein</fullName>
    </submittedName>
</protein>